<keyword evidence="5 10" id="KW-0067">ATP-binding</keyword>
<feature type="compositionally biased region" description="Low complexity" evidence="13">
    <location>
        <begin position="555"/>
        <end position="590"/>
    </location>
</feature>
<keyword evidence="4 10" id="KW-0547">Nucleotide-binding</keyword>
<dbReference type="PROSITE" id="PS00411">
    <property type="entry name" value="KINESIN_MOTOR_1"/>
    <property type="match status" value="1"/>
</dbReference>
<evidence type="ECO:0000313" key="16">
    <source>
        <dbReference type="Proteomes" id="UP000794436"/>
    </source>
</evidence>
<dbReference type="GO" id="GO:0051231">
    <property type="term" value="P:spindle elongation"/>
    <property type="evidence" value="ECO:0007669"/>
    <property type="project" value="TreeGrafter"/>
</dbReference>
<protein>
    <recommendedName>
        <fullName evidence="11">Kinesin-like protein</fullName>
    </recommendedName>
</protein>
<evidence type="ECO:0000313" key="15">
    <source>
        <dbReference type="EMBL" id="TMW67303.1"/>
    </source>
</evidence>
<feature type="compositionally biased region" description="Acidic residues" evidence="13">
    <location>
        <begin position="447"/>
        <end position="457"/>
    </location>
</feature>
<dbReference type="PANTHER" id="PTHR47969">
    <property type="entry name" value="CHROMOSOME-ASSOCIATED KINESIN KIF4A-RELATED"/>
    <property type="match status" value="1"/>
</dbReference>
<evidence type="ECO:0000256" key="5">
    <source>
        <dbReference type="ARBA" id="ARBA00022840"/>
    </source>
</evidence>
<gene>
    <name evidence="15" type="ORF">Poli38472_012419</name>
</gene>
<feature type="region of interest" description="Disordered" evidence="13">
    <location>
        <begin position="444"/>
        <end position="479"/>
    </location>
</feature>
<dbReference type="Pfam" id="PF00225">
    <property type="entry name" value="Kinesin"/>
    <property type="match status" value="1"/>
</dbReference>
<proteinExistence type="inferred from homology"/>
<dbReference type="Gene3D" id="3.40.850.10">
    <property type="entry name" value="Kinesin motor domain"/>
    <property type="match status" value="1"/>
</dbReference>
<name>A0A8K1FR72_PYTOL</name>
<dbReference type="Proteomes" id="UP000794436">
    <property type="component" value="Unassembled WGS sequence"/>
</dbReference>
<comment type="similarity">
    <text evidence="9">Belongs to the TRAFAC class myosin-kinesin ATPase superfamily. Kinesin family. KIN-5/BimC subfamily.</text>
</comment>
<evidence type="ECO:0000256" key="10">
    <source>
        <dbReference type="PROSITE-ProRule" id="PRU00283"/>
    </source>
</evidence>
<evidence type="ECO:0000256" key="12">
    <source>
        <dbReference type="SAM" id="Coils"/>
    </source>
</evidence>
<dbReference type="SMART" id="SM00129">
    <property type="entry name" value="KISc"/>
    <property type="match status" value="1"/>
</dbReference>
<reference evidence="15" key="1">
    <citation type="submission" date="2019-03" db="EMBL/GenBank/DDBJ databases">
        <title>Long read genome sequence of the mycoparasitic Pythium oligandrum ATCC 38472 isolated from sugarbeet rhizosphere.</title>
        <authorList>
            <person name="Gaulin E."/>
        </authorList>
    </citation>
    <scope>NUCLEOTIDE SEQUENCE</scope>
    <source>
        <strain evidence="15">ATCC 38472_TT</strain>
    </source>
</reference>
<dbReference type="SUPFAM" id="SSF52540">
    <property type="entry name" value="P-loop containing nucleoside triphosphate hydrolases"/>
    <property type="match status" value="1"/>
</dbReference>
<evidence type="ECO:0000259" key="14">
    <source>
        <dbReference type="PROSITE" id="PS50067"/>
    </source>
</evidence>
<dbReference type="InterPro" id="IPR019821">
    <property type="entry name" value="Kinesin_motor_CS"/>
</dbReference>
<feature type="region of interest" description="Disordered" evidence="13">
    <location>
        <begin position="552"/>
        <end position="590"/>
    </location>
</feature>
<dbReference type="GO" id="GO:0005524">
    <property type="term" value="F:ATP binding"/>
    <property type="evidence" value="ECO:0007669"/>
    <property type="project" value="UniProtKB-UniRule"/>
</dbReference>
<dbReference type="GO" id="GO:0005874">
    <property type="term" value="C:microtubule"/>
    <property type="evidence" value="ECO:0007669"/>
    <property type="project" value="UniProtKB-KW"/>
</dbReference>
<dbReference type="FunFam" id="3.40.850.10:FF:000019">
    <property type="entry name" value="Kinesin-like protein KIN-5D"/>
    <property type="match status" value="1"/>
</dbReference>
<keyword evidence="6 12" id="KW-0175">Coiled coil</keyword>
<evidence type="ECO:0000256" key="9">
    <source>
        <dbReference type="ARBA" id="ARBA00034704"/>
    </source>
</evidence>
<dbReference type="PROSITE" id="PS50067">
    <property type="entry name" value="KINESIN_MOTOR_2"/>
    <property type="match status" value="1"/>
</dbReference>
<feature type="region of interest" description="Disordered" evidence="13">
    <location>
        <begin position="737"/>
        <end position="786"/>
    </location>
</feature>
<feature type="compositionally biased region" description="Basic and acidic residues" evidence="13">
    <location>
        <begin position="465"/>
        <end position="479"/>
    </location>
</feature>
<feature type="domain" description="Kinesin motor" evidence="14">
    <location>
        <begin position="20"/>
        <end position="356"/>
    </location>
</feature>
<dbReference type="OrthoDB" id="3176171at2759"/>
<dbReference type="InterPro" id="IPR027640">
    <property type="entry name" value="Kinesin-like_fam"/>
</dbReference>
<feature type="region of interest" description="Disordered" evidence="13">
    <location>
        <begin position="823"/>
        <end position="888"/>
    </location>
</feature>
<dbReference type="GO" id="GO:0007018">
    <property type="term" value="P:microtubule-based movement"/>
    <property type="evidence" value="ECO:0007669"/>
    <property type="project" value="InterPro"/>
</dbReference>
<evidence type="ECO:0000256" key="11">
    <source>
        <dbReference type="RuleBase" id="RU000394"/>
    </source>
</evidence>
<feature type="compositionally biased region" description="Low complexity" evidence="13">
    <location>
        <begin position="769"/>
        <end position="786"/>
    </location>
</feature>
<evidence type="ECO:0000256" key="1">
    <source>
        <dbReference type="ARBA" id="ARBA00004245"/>
    </source>
</evidence>
<dbReference type="PANTHER" id="PTHR47969:SF15">
    <property type="entry name" value="CHROMOSOME-ASSOCIATED KINESIN KIF4A-RELATED"/>
    <property type="match status" value="1"/>
</dbReference>
<dbReference type="EMBL" id="SPLM01000005">
    <property type="protein sequence ID" value="TMW67303.1"/>
    <property type="molecule type" value="Genomic_DNA"/>
</dbReference>
<dbReference type="InterPro" id="IPR027417">
    <property type="entry name" value="P-loop_NTPase"/>
</dbReference>
<keyword evidence="2" id="KW-0963">Cytoplasm</keyword>
<evidence type="ECO:0000256" key="6">
    <source>
        <dbReference type="ARBA" id="ARBA00023054"/>
    </source>
</evidence>
<evidence type="ECO:0000256" key="4">
    <source>
        <dbReference type="ARBA" id="ARBA00022741"/>
    </source>
</evidence>
<dbReference type="GO" id="GO:0003777">
    <property type="term" value="F:microtubule motor activity"/>
    <property type="evidence" value="ECO:0007669"/>
    <property type="project" value="InterPro"/>
</dbReference>
<feature type="binding site" evidence="10">
    <location>
        <begin position="104"/>
        <end position="111"/>
    </location>
    <ligand>
        <name>ATP</name>
        <dbReference type="ChEBI" id="CHEBI:30616"/>
    </ligand>
</feature>
<feature type="compositionally biased region" description="Low complexity" evidence="13">
    <location>
        <begin position="746"/>
        <end position="760"/>
    </location>
</feature>
<comment type="caution">
    <text evidence="15">The sequence shown here is derived from an EMBL/GenBank/DDBJ whole genome shotgun (WGS) entry which is preliminary data.</text>
</comment>
<keyword evidence="16" id="KW-1185">Reference proteome</keyword>
<evidence type="ECO:0000256" key="8">
    <source>
        <dbReference type="ARBA" id="ARBA00023212"/>
    </source>
</evidence>
<feature type="compositionally biased region" description="Low complexity" evidence="13">
    <location>
        <begin position="855"/>
        <end position="867"/>
    </location>
</feature>
<keyword evidence="7 10" id="KW-0505">Motor protein</keyword>
<accession>A0A8K1FR72</accession>
<evidence type="ECO:0000256" key="7">
    <source>
        <dbReference type="ARBA" id="ARBA00023175"/>
    </source>
</evidence>
<evidence type="ECO:0000256" key="2">
    <source>
        <dbReference type="ARBA" id="ARBA00022490"/>
    </source>
</evidence>
<dbReference type="AlphaFoldDB" id="A0A8K1FR72"/>
<dbReference type="InterPro" id="IPR036961">
    <property type="entry name" value="Kinesin_motor_dom_sf"/>
</dbReference>
<dbReference type="GO" id="GO:0008017">
    <property type="term" value="F:microtubule binding"/>
    <property type="evidence" value="ECO:0007669"/>
    <property type="project" value="InterPro"/>
</dbReference>
<dbReference type="PRINTS" id="PR00380">
    <property type="entry name" value="KINESINHEAVY"/>
</dbReference>
<sequence length="888" mass="98007">MDDTSRRASVTAVGSGERTNIQVFCRLRQQNQLEKREGAIPCSSVVDGRTLYLRNENCDVDEIRCTFDRVFDVHSTQQEVYEHTAKPLVQDFLQGYNCTIFAYGQTGSGKTHTILGPKDGVLSKVEDEGIISRVVRELFQSVQHKQKDVSIELTASFVEIYMEQIRDLLSTNSNSNALAAAGGLKIRENTQRGVYIEEMTQVACSTENAMLEVVRSGTLNRAVASTRMNKDSSRSHCILMIGATRKELRGTVVKRSTMYIVDLAGSEFVNKTNASGKVLQEAKAINKSLAALSNVIKALVEGKKHVPYRDSKLTRLLQDSLGGSAKTCLILAASCSSYNMAETISTLRFGLRAKEIKNPVAMKQDGALGAAGGVFKELYQQAMEDIDEKNKKIDELQRLLAQAYAANVDAQEALDRGSRSVATSPLKYADSRASCSGLGSLAMETSQLDEDSSEGESDGTYTTAHDGESHTSDDPDECHERGTFIESMEASHQRLEDENKRLFNVLVSLESQMDQILVKQSNDKAMLCLRSTEEIDDAPSLKLWLRSDAWKELGSPESDSSDSESNSSDDSTTRSSSEVSASPVNCSEDSTAAATTSTQCNGSNDCSSPCVHRVDAEALSRQIVELKLQLHYLNESTKQSLDGEQYLIVLENAKLKTRIEELEFQANLSNVRCNQLEMKNRACETRLSNQETHISCLQNSLQEYQGLFKQQIIMSQEKCRLLTDELEFYKKLSKHTMPQHHLTDLPTESEPTNTTSTSSPQRRMFSMLPGSTPTSAPETSSGSSSPFSRWKAFGSFYKPNRDTEPSSAAPVAPLVARAQRMIVKPVPSSPNPAQTTTEKSPWRRKGFEQAFGLTSSSNGSADRSASSPELLRRRHSSGEDAFFDELTR</sequence>
<organism evidence="15 16">
    <name type="scientific">Pythium oligandrum</name>
    <name type="common">Mycoparasitic fungus</name>
    <dbReference type="NCBI Taxonomy" id="41045"/>
    <lineage>
        <taxon>Eukaryota</taxon>
        <taxon>Sar</taxon>
        <taxon>Stramenopiles</taxon>
        <taxon>Oomycota</taxon>
        <taxon>Peronosporomycetes</taxon>
        <taxon>Pythiales</taxon>
        <taxon>Pythiaceae</taxon>
        <taxon>Pythium</taxon>
    </lineage>
</organism>
<comment type="subcellular location">
    <subcellularLocation>
        <location evidence="1">Cytoplasm</location>
        <location evidence="1">Cytoskeleton</location>
    </subcellularLocation>
</comment>
<evidence type="ECO:0000256" key="3">
    <source>
        <dbReference type="ARBA" id="ARBA00022701"/>
    </source>
</evidence>
<feature type="coiled-coil region" evidence="12">
    <location>
        <begin position="379"/>
        <end position="413"/>
    </location>
</feature>
<feature type="coiled-coil region" evidence="12">
    <location>
        <begin position="485"/>
        <end position="512"/>
    </location>
</feature>
<dbReference type="InterPro" id="IPR001752">
    <property type="entry name" value="Kinesin_motor_dom"/>
</dbReference>
<dbReference type="GO" id="GO:0005875">
    <property type="term" value="C:microtubule associated complex"/>
    <property type="evidence" value="ECO:0007669"/>
    <property type="project" value="TreeGrafter"/>
</dbReference>
<keyword evidence="8" id="KW-0206">Cytoskeleton</keyword>
<keyword evidence="3 11" id="KW-0493">Microtubule</keyword>
<dbReference type="GO" id="GO:0007052">
    <property type="term" value="P:mitotic spindle organization"/>
    <property type="evidence" value="ECO:0007669"/>
    <property type="project" value="TreeGrafter"/>
</dbReference>
<evidence type="ECO:0000256" key="13">
    <source>
        <dbReference type="SAM" id="MobiDB-lite"/>
    </source>
</evidence>